<feature type="domain" description="Histidine kinase" evidence="6">
    <location>
        <begin position="467"/>
        <end position="683"/>
    </location>
</feature>
<proteinExistence type="predicted"/>
<dbReference type="InterPro" id="IPR003594">
    <property type="entry name" value="HATPase_dom"/>
</dbReference>
<evidence type="ECO:0000256" key="4">
    <source>
        <dbReference type="PROSITE-ProRule" id="PRU00339"/>
    </source>
</evidence>
<dbReference type="InterPro" id="IPR019734">
    <property type="entry name" value="TPR_rpt"/>
</dbReference>
<name>A0A1N6UH29_9FLAO</name>
<dbReference type="SUPFAM" id="SSF55874">
    <property type="entry name" value="ATPase domain of HSP90 chaperone/DNA topoisomerase II/histidine kinase"/>
    <property type="match status" value="1"/>
</dbReference>
<evidence type="ECO:0000313" key="8">
    <source>
        <dbReference type="Proteomes" id="UP000186953"/>
    </source>
</evidence>
<gene>
    <name evidence="7" type="ORF">SAMN05421797_102334</name>
</gene>
<evidence type="ECO:0000256" key="3">
    <source>
        <dbReference type="ARBA" id="ARBA00022553"/>
    </source>
</evidence>
<dbReference type="SMART" id="SM00028">
    <property type="entry name" value="TPR"/>
    <property type="match status" value="6"/>
</dbReference>
<dbReference type="OrthoDB" id="9810447at2"/>
<keyword evidence="8" id="KW-1185">Reference proteome</keyword>
<dbReference type="InterPro" id="IPR036890">
    <property type="entry name" value="HATPase_C_sf"/>
</dbReference>
<dbReference type="PANTHER" id="PTHR43547:SF2">
    <property type="entry name" value="HYBRID SIGNAL TRANSDUCTION HISTIDINE KINASE C"/>
    <property type="match status" value="1"/>
</dbReference>
<evidence type="ECO:0000256" key="1">
    <source>
        <dbReference type="ARBA" id="ARBA00000085"/>
    </source>
</evidence>
<dbReference type="RefSeq" id="WP_076548292.1">
    <property type="nucleotide sequence ID" value="NZ_FTMA01000002.1"/>
</dbReference>
<dbReference type="SMART" id="SM00388">
    <property type="entry name" value="HisKA"/>
    <property type="match status" value="1"/>
</dbReference>
<evidence type="ECO:0000313" key="7">
    <source>
        <dbReference type="EMBL" id="SIQ64771.1"/>
    </source>
</evidence>
<dbReference type="PRINTS" id="PR00344">
    <property type="entry name" value="BCTRLSENSOR"/>
</dbReference>
<dbReference type="InterPro" id="IPR011990">
    <property type="entry name" value="TPR-like_helical_dom_sf"/>
</dbReference>
<dbReference type="PANTHER" id="PTHR43547">
    <property type="entry name" value="TWO-COMPONENT HISTIDINE KINASE"/>
    <property type="match status" value="1"/>
</dbReference>
<dbReference type="SUPFAM" id="SSF47384">
    <property type="entry name" value="Homodimeric domain of signal transducing histidine kinase"/>
    <property type="match status" value="1"/>
</dbReference>
<reference evidence="8" key="1">
    <citation type="submission" date="2017-01" db="EMBL/GenBank/DDBJ databases">
        <authorList>
            <person name="Varghese N."/>
            <person name="Submissions S."/>
        </authorList>
    </citation>
    <scope>NUCLEOTIDE SEQUENCE [LARGE SCALE GENOMIC DNA]</scope>
    <source>
        <strain evidence="8">DSM 15366</strain>
    </source>
</reference>
<accession>A0A1N6UH29</accession>
<feature type="transmembrane region" description="Helical" evidence="5">
    <location>
        <begin position="12"/>
        <end position="30"/>
    </location>
</feature>
<dbReference type="InterPro" id="IPR003661">
    <property type="entry name" value="HisK_dim/P_dom"/>
</dbReference>
<dbReference type="Pfam" id="PF02518">
    <property type="entry name" value="HATPase_c"/>
    <property type="match status" value="1"/>
</dbReference>
<dbReference type="PROSITE" id="PS50109">
    <property type="entry name" value="HIS_KIN"/>
    <property type="match status" value="1"/>
</dbReference>
<organism evidence="7 8">
    <name type="scientific">Maribacter ulvicola</name>
    <dbReference type="NCBI Taxonomy" id="228959"/>
    <lineage>
        <taxon>Bacteria</taxon>
        <taxon>Pseudomonadati</taxon>
        <taxon>Bacteroidota</taxon>
        <taxon>Flavobacteriia</taxon>
        <taxon>Flavobacteriales</taxon>
        <taxon>Flavobacteriaceae</taxon>
        <taxon>Maribacter</taxon>
    </lineage>
</organism>
<sequence length="686" mass="78297">MLKKYYLSKKYYAIPFVLAFFSIASNILLAQTRNDDFLELKKLRTSPNFNPLTEAYIDLLARIGAKAFLYKPDSTLIYLNEAYALSKKIKYVKGQSKILNSLGNYYIHKGHLDQAYEKLQKSLAIADKNNLQNERIDALNYYGGALWQEGKNELALSKYLAALPIAEKVNDVLMMGVLNGNIALLYDDKKDYDTALLFNEKSLKISKANNLDIAVAQALLNRAVIYKKQKKYALAEKTVNECIAIFQENKNIDWLTYSYMEIGSIAIEQHHYLEAQKWFEKSIKIIDEIDLIIGYTKAYLGMAKSYFGISNLEMAETYALKALKVSKDLNKFESIKETNLVLAQIYHDKRNHLKAFEYQSNYIKMLETTAIDGMQKGLNALRSEIIFENQKQILVDENEAAIQKQRNYIFAGIVAFLVLLIVLLLIYRTQKIQRKFNIQLQKQQQVLLKHEGELKEANATKDRLFSIIAHDLRGPVNSFHSLIKLYVDNGLTKEEIDMIFPKALQEITRISDMLNNLLIWAKTQMFGSVNNPNNLDLNFLVNENIELLRPLAQKKSITLINNFPESIISFSDGDHINIVLRNLISNAVKFTKENGEVILNVMELKEKYQIEIKDNGLGMTKEVQAKLFDKNTTETTYGTSNEKGTGIGLLLSQEMVIANGGEIWAESSLEKGTSIFFTVPLKSKTN</sequence>
<dbReference type="PROSITE" id="PS50005">
    <property type="entry name" value="TPR"/>
    <property type="match status" value="1"/>
</dbReference>
<keyword evidence="4" id="KW-0802">TPR repeat</keyword>
<keyword evidence="5" id="KW-1133">Transmembrane helix</keyword>
<dbReference type="Pfam" id="PF13424">
    <property type="entry name" value="TPR_12"/>
    <property type="match status" value="1"/>
</dbReference>
<dbReference type="AlphaFoldDB" id="A0A1N6UH29"/>
<dbReference type="STRING" id="228959.SAMN05421797_102334"/>
<dbReference type="Proteomes" id="UP000186953">
    <property type="component" value="Unassembled WGS sequence"/>
</dbReference>
<feature type="transmembrane region" description="Helical" evidence="5">
    <location>
        <begin position="408"/>
        <end position="427"/>
    </location>
</feature>
<dbReference type="InterPro" id="IPR005467">
    <property type="entry name" value="His_kinase_dom"/>
</dbReference>
<dbReference type="SUPFAM" id="SSF48452">
    <property type="entry name" value="TPR-like"/>
    <property type="match status" value="2"/>
</dbReference>
<dbReference type="EC" id="2.7.13.3" evidence="2"/>
<dbReference type="Gene3D" id="3.30.565.10">
    <property type="entry name" value="Histidine kinase-like ATPase, C-terminal domain"/>
    <property type="match status" value="1"/>
</dbReference>
<dbReference type="Gene3D" id="1.25.40.10">
    <property type="entry name" value="Tetratricopeptide repeat domain"/>
    <property type="match status" value="2"/>
</dbReference>
<dbReference type="SMART" id="SM00387">
    <property type="entry name" value="HATPase_c"/>
    <property type="match status" value="1"/>
</dbReference>
<dbReference type="InterPro" id="IPR004358">
    <property type="entry name" value="Sig_transdc_His_kin-like_C"/>
</dbReference>
<dbReference type="EMBL" id="FTMA01000002">
    <property type="protein sequence ID" value="SIQ64771.1"/>
    <property type="molecule type" value="Genomic_DNA"/>
</dbReference>
<feature type="repeat" description="TPR" evidence="4">
    <location>
        <begin position="96"/>
        <end position="129"/>
    </location>
</feature>
<evidence type="ECO:0000259" key="6">
    <source>
        <dbReference type="PROSITE" id="PS50109"/>
    </source>
</evidence>
<keyword evidence="3" id="KW-0597">Phosphoprotein</keyword>
<keyword evidence="5" id="KW-0472">Membrane</keyword>
<dbReference type="CDD" id="cd00082">
    <property type="entry name" value="HisKA"/>
    <property type="match status" value="1"/>
</dbReference>
<keyword evidence="5" id="KW-0812">Transmembrane</keyword>
<dbReference type="Gene3D" id="1.10.287.130">
    <property type="match status" value="1"/>
</dbReference>
<dbReference type="InterPro" id="IPR036097">
    <property type="entry name" value="HisK_dim/P_sf"/>
</dbReference>
<comment type="catalytic activity">
    <reaction evidence="1">
        <text>ATP + protein L-histidine = ADP + protein N-phospho-L-histidine.</text>
        <dbReference type="EC" id="2.7.13.3"/>
    </reaction>
</comment>
<protein>
    <recommendedName>
        <fullName evidence="2">histidine kinase</fullName>
        <ecNumber evidence="2">2.7.13.3</ecNumber>
    </recommendedName>
</protein>
<evidence type="ECO:0000256" key="2">
    <source>
        <dbReference type="ARBA" id="ARBA00012438"/>
    </source>
</evidence>
<dbReference type="GO" id="GO:0000155">
    <property type="term" value="F:phosphorelay sensor kinase activity"/>
    <property type="evidence" value="ECO:0007669"/>
    <property type="project" value="InterPro"/>
</dbReference>
<evidence type="ECO:0000256" key="5">
    <source>
        <dbReference type="SAM" id="Phobius"/>
    </source>
</evidence>